<feature type="transmembrane region" description="Helical" evidence="2">
    <location>
        <begin position="38"/>
        <end position="59"/>
    </location>
</feature>
<gene>
    <name evidence="4" type="ORF">DN069_27315</name>
</gene>
<dbReference type="PANTHER" id="PTHR43156:SF2">
    <property type="entry name" value="STAGE II SPORULATION PROTEIN E"/>
    <property type="match status" value="1"/>
</dbReference>
<reference evidence="4 5" key="1">
    <citation type="submission" date="2018-06" db="EMBL/GenBank/DDBJ databases">
        <title>Streptacidiphilus pinicola sp. nov., isolated from pine grove soil.</title>
        <authorList>
            <person name="Roh S.G."/>
            <person name="Park S."/>
            <person name="Kim M.-K."/>
            <person name="Yun B.-R."/>
            <person name="Park J."/>
            <person name="Kim M.J."/>
            <person name="Kim Y.S."/>
            <person name="Kim S.B."/>
        </authorList>
    </citation>
    <scope>NUCLEOTIDE SEQUENCE [LARGE SCALE GENOMIC DNA]</scope>
    <source>
        <strain evidence="4 5">MMS16-CNU450</strain>
    </source>
</reference>
<proteinExistence type="predicted"/>
<keyword evidence="2" id="KW-0472">Membrane</keyword>
<comment type="caution">
    <text evidence="4">The sequence shown here is derived from an EMBL/GenBank/DDBJ whole genome shotgun (WGS) entry which is preliminary data.</text>
</comment>
<dbReference type="Gene3D" id="3.60.40.10">
    <property type="entry name" value="PPM-type phosphatase domain"/>
    <property type="match status" value="1"/>
</dbReference>
<sequence>MAPLPWALIAASVTLELTTPAAYSYLSLLSAATPLAALYYRTRWVVAVAATGALGMIALQVDQGRAYSSHFLVDFAANALIAGVAIFFTVAASRSSRRLERVQALAEAAQRALLRPLPRRVGPVALAGFYRAADEEALVGGDLYGVRQSRWGTRMILGDVRGKGNGAVATVATALATFREAAAVQATLAGVAERIETALALDSADSHDEELFVTAVLMEFPADEPVVRVLNRGHPPVLLLGPEDIRPLEVPFALPLGLASMLGGLPQGEVTHRLAEGDLLVAYSDGITEARDGQDDFYPLTGRLGTAFTGRSAEARSPGRVAEFIEHDVSTWAESLKDDAVVVVLERMR</sequence>
<keyword evidence="2" id="KW-0812">Transmembrane</keyword>
<accession>A0A2X0IGF1</accession>
<evidence type="ECO:0000256" key="1">
    <source>
        <dbReference type="ARBA" id="ARBA00022801"/>
    </source>
</evidence>
<dbReference type="PANTHER" id="PTHR43156">
    <property type="entry name" value="STAGE II SPORULATION PROTEIN E-RELATED"/>
    <property type="match status" value="1"/>
</dbReference>
<dbReference type="GO" id="GO:0016791">
    <property type="term" value="F:phosphatase activity"/>
    <property type="evidence" value="ECO:0007669"/>
    <property type="project" value="TreeGrafter"/>
</dbReference>
<evidence type="ECO:0000313" key="4">
    <source>
        <dbReference type="EMBL" id="RAG82491.1"/>
    </source>
</evidence>
<dbReference type="Pfam" id="PF07228">
    <property type="entry name" value="SpoIIE"/>
    <property type="match status" value="1"/>
</dbReference>
<evidence type="ECO:0000256" key="2">
    <source>
        <dbReference type="SAM" id="Phobius"/>
    </source>
</evidence>
<protein>
    <submittedName>
        <fullName evidence="4">Serine/threonine-protein phosphatase</fullName>
    </submittedName>
</protein>
<dbReference type="Proteomes" id="UP000248889">
    <property type="component" value="Unassembled WGS sequence"/>
</dbReference>
<name>A0A2X0IGF1_9ACTN</name>
<dbReference type="EMBL" id="QKYN01000113">
    <property type="protein sequence ID" value="RAG82491.1"/>
    <property type="molecule type" value="Genomic_DNA"/>
</dbReference>
<evidence type="ECO:0000259" key="3">
    <source>
        <dbReference type="SMART" id="SM00331"/>
    </source>
</evidence>
<keyword evidence="1" id="KW-0378">Hydrolase</keyword>
<dbReference type="AlphaFoldDB" id="A0A2X0IGF1"/>
<dbReference type="OrthoDB" id="3210173at2"/>
<dbReference type="InterPro" id="IPR036457">
    <property type="entry name" value="PPM-type-like_dom_sf"/>
</dbReference>
<keyword evidence="5" id="KW-1185">Reference proteome</keyword>
<evidence type="ECO:0000313" key="5">
    <source>
        <dbReference type="Proteomes" id="UP000248889"/>
    </source>
</evidence>
<dbReference type="RefSeq" id="WP_111505338.1">
    <property type="nucleotide sequence ID" value="NZ_QKYN01000113.1"/>
</dbReference>
<organism evidence="4 5">
    <name type="scientific">Streptacidiphilus pinicola</name>
    <dbReference type="NCBI Taxonomy" id="2219663"/>
    <lineage>
        <taxon>Bacteria</taxon>
        <taxon>Bacillati</taxon>
        <taxon>Actinomycetota</taxon>
        <taxon>Actinomycetes</taxon>
        <taxon>Kitasatosporales</taxon>
        <taxon>Streptomycetaceae</taxon>
        <taxon>Streptacidiphilus</taxon>
    </lineage>
</organism>
<feature type="transmembrane region" description="Helical" evidence="2">
    <location>
        <begin position="71"/>
        <end position="91"/>
    </location>
</feature>
<dbReference type="InterPro" id="IPR052016">
    <property type="entry name" value="Bact_Sigma-Reg"/>
</dbReference>
<dbReference type="InterPro" id="IPR001932">
    <property type="entry name" value="PPM-type_phosphatase-like_dom"/>
</dbReference>
<feature type="domain" description="PPM-type phosphatase" evidence="3">
    <location>
        <begin position="124"/>
        <end position="347"/>
    </location>
</feature>
<keyword evidence="2" id="KW-1133">Transmembrane helix</keyword>
<dbReference type="SMART" id="SM00331">
    <property type="entry name" value="PP2C_SIG"/>
    <property type="match status" value="1"/>
</dbReference>